<sequence>MRCSDGTCLAASSWTASGADPVASEVALVTRRVAAAARWHHRPDAPPASGIIRGKPWLCAVVGLVEMDGEFYVAVASDPDLFRMAASKCYWSSSVRLPGGHAELVLLPEKRQECKRRGKKREGIGMGRLAADRPFGGDAIIR</sequence>
<protein>
    <submittedName>
        <fullName evidence="1">Uncharacterized protein</fullName>
    </submittedName>
</protein>
<accession>A0A3L8SZU9</accession>
<organism evidence="1 2">
    <name type="scientific">Chloebia gouldiae</name>
    <name type="common">Gouldian finch</name>
    <name type="synonym">Erythrura gouldiae</name>
    <dbReference type="NCBI Taxonomy" id="44316"/>
    <lineage>
        <taxon>Eukaryota</taxon>
        <taxon>Metazoa</taxon>
        <taxon>Chordata</taxon>
        <taxon>Craniata</taxon>
        <taxon>Vertebrata</taxon>
        <taxon>Euteleostomi</taxon>
        <taxon>Archelosauria</taxon>
        <taxon>Archosauria</taxon>
        <taxon>Dinosauria</taxon>
        <taxon>Saurischia</taxon>
        <taxon>Theropoda</taxon>
        <taxon>Coelurosauria</taxon>
        <taxon>Aves</taxon>
        <taxon>Neognathae</taxon>
        <taxon>Neoaves</taxon>
        <taxon>Telluraves</taxon>
        <taxon>Australaves</taxon>
        <taxon>Passeriformes</taxon>
        <taxon>Passeroidea</taxon>
        <taxon>Passeridae</taxon>
        <taxon>Chloebia</taxon>
    </lineage>
</organism>
<dbReference type="Proteomes" id="UP000276834">
    <property type="component" value="Unassembled WGS sequence"/>
</dbReference>
<evidence type="ECO:0000313" key="1">
    <source>
        <dbReference type="EMBL" id="RLW11706.1"/>
    </source>
</evidence>
<reference evidence="1 2" key="1">
    <citation type="journal article" date="2018" name="Proc. R. Soc. B">
        <title>A non-coding region near Follistatin controls head colour polymorphism in the Gouldian finch.</title>
        <authorList>
            <person name="Toomey M.B."/>
            <person name="Marques C.I."/>
            <person name="Andrade P."/>
            <person name="Araujo P.M."/>
            <person name="Sabatino S."/>
            <person name="Gazda M.A."/>
            <person name="Afonso S."/>
            <person name="Lopes R.J."/>
            <person name="Corbo J.C."/>
            <person name="Carneiro M."/>
        </authorList>
    </citation>
    <scope>NUCLEOTIDE SEQUENCE [LARGE SCALE GENOMIC DNA]</scope>
    <source>
        <strain evidence="1">Red01</strain>
        <tissue evidence="1">Muscle</tissue>
    </source>
</reference>
<proteinExistence type="predicted"/>
<evidence type="ECO:0000313" key="2">
    <source>
        <dbReference type="Proteomes" id="UP000276834"/>
    </source>
</evidence>
<dbReference type="AlphaFoldDB" id="A0A3L8SZU9"/>
<gene>
    <name evidence="1" type="ORF">DV515_00001750</name>
</gene>
<dbReference type="EMBL" id="QUSF01000003">
    <property type="protein sequence ID" value="RLW11706.1"/>
    <property type="molecule type" value="Genomic_DNA"/>
</dbReference>
<comment type="caution">
    <text evidence="1">The sequence shown here is derived from an EMBL/GenBank/DDBJ whole genome shotgun (WGS) entry which is preliminary data.</text>
</comment>
<name>A0A3L8SZU9_CHLGU</name>
<keyword evidence="2" id="KW-1185">Reference proteome</keyword>